<dbReference type="GO" id="GO:0009103">
    <property type="term" value="P:lipopolysaccharide biosynthetic process"/>
    <property type="evidence" value="ECO:0007669"/>
    <property type="project" value="TreeGrafter"/>
</dbReference>
<dbReference type="PANTHER" id="PTHR22926:SF3">
    <property type="entry name" value="UNDECAPRENYL-PHOSPHATE ALPHA-N-ACETYLGLUCOSAMINYL 1-PHOSPHATE TRANSFERASE"/>
    <property type="match status" value="1"/>
</dbReference>
<dbReference type="GO" id="GO:0046872">
    <property type="term" value="F:metal ion binding"/>
    <property type="evidence" value="ECO:0007669"/>
    <property type="project" value="UniProtKB-KW"/>
</dbReference>
<feature type="binding site" evidence="7">
    <location>
        <position position="216"/>
    </location>
    <ligand>
        <name>Mg(2+)</name>
        <dbReference type="ChEBI" id="CHEBI:18420"/>
    </ligand>
</feature>
<dbReference type="Pfam" id="PF00953">
    <property type="entry name" value="Glycos_transf_4"/>
    <property type="match status" value="1"/>
</dbReference>
<feature type="transmembrane region" description="Helical" evidence="8">
    <location>
        <begin position="72"/>
        <end position="90"/>
    </location>
</feature>
<keyword evidence="2" id="KW-1003">Cell membrane</keyword>
<dbReference type="PANTHER" id="PTHR22926">
    <property type="entry name" value="PHOSPHO-N-ACETYLMURAMOYL-PENTAPEPTIDE-TRANSFERASE"/>
    <property type="match status" value="1"/>
</dbReference>
<keyword evidence="5 8" id="KW-1133">Transmembrane helix</keyword>
<keyword evidence="6 8" id="KW-0472">Membrane</keyword>
<dbReference type="EMBL" id="CP001068">
    <property type="protein sequence ID" value="ACD25778.1"/>
    <property type="molecule type" value="Genomic_DNA"/>
</dbReference>
<evidence type="ECO:0000256" key="7">
    <source>
        <dbReference type="PIRSR" id="PIRSR600715-1"/>
    </source>
</evidence>
<dbReference type="PATRIC" id="fig|402626.5.peg.1831"/>
<feature type="transmembrane region" description="Helical" evidence="8">
    <location>
        <begin position="332"/>
        <end position="353"/>
    </location>
</feature>
<proteinExistence type="predicted"/>
<keyword evidence="4 8" id="KW-0812">Transmembrane</keyword>
<reference evidence="9" key="1">
    <citation type="submission" date="2008-05" db="EMBL/GenBank/DDBJ databases">
        <title>Complete sequence of chromosome1 of Ralstonia pickettii 12J.</title>
        <authorList>
            <consortium name="US DOE Joint Genome Institute"/>
            <person name="Lucas S."/>
            <person name="Copeland A."/>
            <person name="Lapidus A."/>
            <person name="Glavina del Rio T."/>
            <person name="Dalin E."/>
            <person name="Tice H."/>
            <person name="Bruce D."/>
            <person name="Goodwin L."/>
            <person name="Pitluck S."/>
            <person name="Meincke L."/>
            <person name="Brettin T."/>
            <person name="Detter J.C."/>
            <person name="Han C."/>
            <person name="Kuske C.R."/>
            <person name="Schmutz J."/>
            <person name="Larimer F."/>
            <person name="Land M."/>
            <person name="Hauser L."/>
            <person name="Kyrpides N."/>
            <person name="Mikhailova N."/>
            <person name="Marsh T."/>
            <person name="Richardson P."/>
        </authorList>
    </citation>
    <scope>NUCLEOTIDE SEQUENCE</scope>
    <source>
        <strain evidence="9">12J</strain>
    </source>
</reference>
<keyword evidence="7" id="KW-0479">Metal-binding</keyword>
<dbReference type="STRING" id="402626.Rpic_0627"/>
<accession>B2U7B6</accession>
<dbReference type="KEGG" id="rpi:Rpic_0627"/>
<dbReference type="InterPro" id="IPR000715">
    <property type="entry name" value="Glycosyl_transferase_4"/>
</dbReference>
<feature type="transmembrane region" description="Helical" evidence="8">
    <location>
        <begin position="242"/>
        <end position="261"/>
    </location>
</feature>
<feature type="binding site" evidence="7">
    <location>
        <position position="156"/>
    </location>
    <ligand>
        <name>Mg(2+)</name>
        <dbReference type="ChEBI" id="CHEBI:18420"/>
    </ligand>
</feature>
<evidence type="ECO:0000256" key="4">
    <source>
        <dbReference type="ARBA" id="ARBA00022692"/>
    </source>
</evidence>
<dbReference type="CDD" id="cd06912">
    <property type="entry name" value="GT_MraY_like"/>
    <property type="match status" value="1"/>
</dbReference>
<feature type="transmembrane region" description="Helical" evidence="8">
    <location>
        <begin position="130"/>
        <end position="152"/>
    </location>
</feature>
<evidence type="ECO:0000256" key="3">
    <source>
        <dbReference type="ARBA" id="ARBA00022679"/>
    </source>
</evidence>
<feature type="transmembrane region" description="Helical" evidence="8">
    <location>
        <begin position="217"/>
        <end position="236"/>
    </location>
</feature>
<comment type="subcellular location">
    <subcellularLocation>
        <location evidence="1">Cell membrane</location>
        <topology evidence="1">Multi-pass membrane protein</topology>
    </subcellularLocation>
</comment>
<evidence type="ECO:0000256" key="5">
    <source>
        <dbReference type="ARBA" id="ARBA00022989"/>
    </source>
</evidence>
<comment type="cofactor">
    <cofactor evidence="7">
        <name>Mg(2+)</name>
        <dbReference type="ChEBI" id="CHEBI:18420"/>
    </cofactor>
</comment>
<protein>
    <submittedName>
        <fullName evidence="9">Glycosyl transferase family 4</fullName>
    </submittedName>
</protein>
<evidence type="ECO:0000256" key="1">
    <source>
        <dbReference type="ARBA" id="ARBA00004651"/>
    </source>
</evidence>
<dbReference type="HOGENOM" id="CLU_023982_5_0_4"/>
<feature type="transmembrane region" description="Helical" evidence="8">
    <location>
        <begin position="187"/>
        <end position="205"/>
    </location>
</feature>
<dbReference type="AlphaFoldDB" id="B2U7B6"/>
<dbReference type="eggNOG" id="COG0472">
    <property type="taxonomic scope" value="Bacteria"/>
</dbReference>
<name>B2U7B6_RALPJ</name>
<evidence type="ECO:0000256" key="2">
    <source>
        <dbReference type="ARBA" id="ARBA00022475"/>
    </source>
</evidence>
<feature type="transmembrane region" description="Helical" evidence="8">
    <location>
        <begin position="6"/>
        <end position="24"/>
    </location>
</feature>
<dbReference type="GO" id="GO:0044038">
    <property type="term" value="P:cell wall macromolecule biosynthetic process"/>
    <property type="evidence" value="ECO:0007669"/>
    <property type="project" value="TreeGrafter"/>
</dbReference>
<keyword evidence="3 9" id="KW-0808">Transferase</keyword>
<sequence length="363" mass="40566">MLNFSTGFIISFIFTMLIVRYAHIHERFSADLDLTGAQKFHTRPVPRIGGVGIALAALGTGTLLWWHDAMQWRGFLMLVTAGTPAFLAGLVEDFTKSVSPRIRLIATMISALAAMWLLDARVVRIDIPWLDIVIAYLPVSIAITSLAVAGLANAVNIIDGFNGLASMVATMMFFSVSYVALQVGDTLVLSIALAMAGAILGFFIWNFPGGLIFLGDGGAYFIGFALAEAVVLLVTRNPSVSAWYPVLMLIYPIFETLFSIYRKKMLRGMSPGIPDGVHLHMLIYKRLMRWAVGSKSERHRLRRNSMTSPYLWLLSLLAVLPATLFWSKTWILALFSAIFIVFYVWLYQSIVRFRAPRWLIFKK</sequence>
<keyword evidence="7" id="KW-0460">Magnesium</keyword>
<gene>
    <name evidence="9" type="ordered locus">Rpic_0627</name>
</gene>
<feature type="transmembrane region" description="Helical" evidence="8">
    <location>
        <begin position="310"/>
        <end position="326"/>
    </location>
</feature>
<feature type="transmembrane region" description="Helical" evidence="8">
    <location>
        <begin position="164"/>
        <end position="181"/>
    </location>
</feature>
<organism evidence="9">
    <name type="scientific">Ralstonia pickettii (strain 12J)</name>
    <dbReference type="NCBI Taxonomy" id="402626"/>
    <lineage>
        <taxon>Bacteria</taxon>
        <taxon>Pseudomonadati</taxon>
        <taxon>Pseudomonadota</taxon>
        <taxon>Betaproteobacteria</taxon>
        <taxon>Burkholderiales</taxon>
        <taxon>Burkholderiaceae</taxon>
        <taxon>Ralstonia</taxon>
    </lineage>
</organism>
<feature type="transmembrane region" description="Helical" evidence="8">
    <location>
        <begin position="102"/>
        <end position="118"/>
    </location>
</feature>
<feature type="transmembrane region" description="Helical" evidence="8">
    <location>
        <begin position="45"/>
        <end position="66"/>
    </location>
</feature>
<dbReference type="GO" id="GO:0016780">
    <property type="term" value="F:phosphotransferase activity, for other substituted phosphate groups"/>
    <property type="evidence" value="ECO:0007669"/>
    <property type="project" value="InterPro"/>
</dbReference>
<dbReference type="GO" id="GO:0071555">
    <property type="term" value="P:cell wall organization"/>
    <property type="evidence" value="ECO:0007669"/>
    <property type="project" value="TreeGrafter"/>
</dbReference>
<evidence type="ECO:0000313" key="9">
    <source>
        <dbReference type="EMBL" id="ACD25778.1"/>
    </source>
</evidence>
<evidence type="ECO:0000256" key="8">
    <source>
        <dbReference type="SAM" id="Phobius"/>
    </source>
</evidence>
<evidence type="ECO:0000256" key="6">
    <source>
        <dbReference type="ARBA" id="ARBA00023136"/>
    </source>
</evidence>
<dbReference type="GO" id="GO:0005886">
    <property type="term" value="C:plasma membrane"/>
    <property type="evidence" value="ECO:0007669"/>
    <property type="project" value="UniProtKB-SubCell"/>
</dbReference>